<evidence type="ECO:0000259" key="1">
    <source>
        <dbReference type="PROSITE" id="PS50943"/>
    </source>
</evidence>
<evidence type="ECO:0000313" key="2">
    <source>
        <dbReference type="EMBL" id="GES07450.1"/>
    </source>
</evidence>
<dbReference type="EMBL" id="BLAE01000006">
    <property type="protein sequence ID" value="GES07450.1"/>
    <property type="molecule type" value="Genomic_DNA"/>
</dbReference>
<dbReference type="InterPro" id="IPR010982">
    <property type="entry name" value="Lambda_DNA-bd_dom_sf"/>
</dbReference>
<accession>A0A5M3WGN2</accession>
<dbReference type="Pfam" id="PF01381">
    <property type="entry name" value="HTH_3"/>
    <property type="match status" value="1"/>
</dbReference>
<reference evidence="2 3" key="1">
    <citation type="submission" date="2019-10" db="EMBL/GenBank/DDBJ databases">
        <title>Whole genome shotgun sequence of Acrocarpospora macrocephala NBRC 16266.</title>
        <authorList>
            <person name="Ichikawa N."/>
            <person name="Kimura A."/>
            <person name="Kitahashi Y."/>
            <person name="Komaki H."/>
            <person name="Oguchi A."/>
        </authorList>
    </citation>
    <scope>NUCLEOTIDE SEQUENCE [LARGE SCALE GENOMIC DNA]</scope>
    <source>
        <strain evidence="2 3">NBRC 16266</strain>
    </source>
</reference>
<dbReference type="SUPFAM" id="SSF47413">
    <property type="entry name" value="lambda repressor-like DNA-binding domains"/>
    <property type="match status" value="1"/>
</dbReference>
<dbReference type="SMART" id="SM00530">
    <property type="entry name" value="HTH_XRE"/>
    <property type="match status" value="1"/>
</dbReference>
<name>A0A5M3WGN2_9ACTN</name>
<gene>
    <name evidence="2" type="ORF">Amac_010450</name>
</gene>
<comment type="caution">
    <text evidence="2">The sequence shown here is derived from an EMBL/GenBank/DDBJ whole genome shotgun (WGS) entry which is preliminary data.</text>
</comment>
<dbReference type="Gene3D" id="1.10.260.40">
    <property type="entry name" value="lambda repressor-like DNA-binding domains"/>
    <property type="match status" value="1"/>
</dbReference>
<dbReference type="Proteomes" id="UP000331127">
    <property type="component" value="Unassembled WGS sequence"/>
</dbReference>
<dbReference type="InterPro" id="IPR001387">
    <property type="entry name" value="Cro/C1-type_HTH"/>
</dbReference>
<protein>
    <recommendedName>
        <fullName evidence="1">HTH cro/C1-type domain-containing protein</fullName>
    </recommendedName>
</protein>
<proteinExistence type="predicted"/>
<dbReference type="AlphaFoldDB" id="A0A5M3WGN2"/>
<sequence length="138" mass="14217">MTEAIQAILGRNVLALRTALGLTQAGLTALGLTQAGLTAQVGLTRSSIANLETGRQNITVATLEALAAALATTPAVLLAAPGTLIEAAAEAGDEVQVRLIESARQATRELDAARARLRRDVEACGRVLARHDEAGETP</sequence>
<feature type="domain" description="HTH cro/C1-type" evidence="1">
    <location>
        <begin position="29"/>
        <end position="77"/>
    </location>
</feature>
<dbReference type="PROSITE" id="PS50943">
    <property type="entry name" value="HTH_CROC1"/>
    <property type="match status" value="1"/>
</dbReference>
<evidence type="ECO:0000313" key="3">
    <source>
        <dbReference type="Proteomes" id="UP000331127"/>
    </source>
</evidence>
<dbReference type="RefSeq" id="WP_170322329.1">
    <property type="nucleotide sequence ID" value="NZ_BAAAHL010000012.1"/>
</dbReference>
<dbReference type="GO" id="GO:0003677">
    <property type="term" value="F:DNA binding"/>
    <property type="evidence" value="ECO:0007669"/>
    <property type="project" value="InterPro"/>
</dbReference>
<keyword evidence="3" id="KW-1185">Reference proteome</keyword>
<organism evidence="2 3">
    <name type="scientific">Acrocarpospora macrocephala</name>
    <dbReference type="NCBI Taxonomy" id="150177"/>
    <lineage>
        <taxon>Bacteria</taxon>
        <taxon>Bacillati</taxon>
        <taxon>Actinomycetota</taxon>
        <taxon>Actinomycetes</taxon>
        <taxon>Streptosporangiales</taxon>
        <taxon>Streptosporangiaceae</taxon>
        <taxon>Acrocarpospora</taxon>
    </lineage>
</organism>